<feature type="region of interest" description="Disordered" evidence="1">
    <location>
        <begin position="165"/>
        <end position="221"/>
    </location>
</feature>
<dbReference type="RefSeq" id="XP_055862034.1">
    <property type="nucleotide sequence ID" value="XM_056006059.1"/>
</dbReference>
<dbReference type="GeneID" id="129922037"/>
<feature type="region of interest" description="Disordered" evidence="1">
    <location>
        <begin position="83"/>
        <end position="120"/>
    </location>
</feature>
<reference evidence="4" key="1">
    <citation type="submission" date="2025-08" db="UniProtKB">
        <authorList>
            <consortium name="RefSeq"/>
        </authorList>
    </citation>
    <scope>IDENTIFICATION</scope>
</reference>
<keyword evidence="3" id="KW-1185">Reference proteome</keyword>
<feature type="compositionally biased region" description="Basic residues" evidence="1">
    <location>
        <begin position="168"/>
        <end position="188"/>
    </location>
</feature>
<proteinExistence type="predicted"/>
<name>A0A9W2YH28_BIOGL</name>
<evidence type="ECO:0000256" key="2">
    <source>
        <dbReference type="SAM" id="SignalP"/>
    </source>
</evidence>
<dbReference type="AlphaFoldDB" id="A0A9W2YH28"/>
<evidence type="ECO:0000313" key="4">
    <source>
        <dbReference type="RefSeq" id="XP_055862034.1"/>
    </source>
</evidence>
<accession>A0A9W2YH28</accession>
<sequence length="221" mass="24950">MAKFLAALLTGVCLHAMLSAGNFAGAQLELPNEVVLPGDDPEETTAVVRSGGRTTEQLPVVLEEIPIKEVNQFNVVEKSKLQSKRPRFNKGRKRYHRKGELRRNGRNGHGPYGMRYHDHDNDDSRLQGHGRELLNATHLLVPLHPQMPRHHHYKMPLHRQDTLAGKAHTGRRHHHNGKRRHHRGRVHRVKDGEDLVDTNDQTASSNVQVDGLGIKGNPDTM</sequence>
<gene>
    <name evidence="4" type="primary">LOC129922037</name>
</gene>
<keyword evidence="2" id="KW-0732">Signal</keyword>
<feature type="chain" id="PRO_5040877046" evidence="2">
    <location>
        <begin position="21"/>
        <end position="221"/>
    </location>
</feature>
<dbReference type="OrthoDB" id="10303614at2759"/>
<organism evidence="3 4">
    <name type="scientific">Biomphalaria glabrata</name>
    <name type="common">Bloodfluke planorb</name>
    <name type="synonym">Freshwater snail</name>
    <dbReference type="NCBI Taxonomy" id="6526"/>
    <lineage>
        <taxon>Eukaryota</taxon>
        <taxon>Metazoa</taxon>
        <taxon>Spiralia</taxon>
        <taxon>Lophotrochozoa</taxon>
        <taxon>Mollusca</taxon>
        <taxon>Gastropoda</taxon>
        <taxon>Heterobranchia</taxon>
        <taxon>Euthyneura</taxon>
        <taxon>Panpulmonata</taxon>
        <taxon>Hygrophila</taxon>
        <taxon>Lymnaeoidea</taxon>
        <taxon>Planorbidae</taxon>
        <taxon>Biomphalaria</taxon>
    </lineage>
</organism>
<feature type="compositionally biased region" description="Polar residues" evidence="1">
    <location>
        <begin position="198"/>
        <end position="208"/>
    </location>
</feature>
<feature type="signal peptide" evidence="2">
    <location>
        <begin position="1"/>
        <end position="20"/>
    </location>
</feature>
<feature type="compositionally biased region" description="Basic residues" evidence="1">
    <location>
        <begin position="83"/>
        <end position="106"/>
    </location>
</feature>
<evidence type="ECO:0000313" key="3">
    <source>
        <dbReference type="Proteomes" id="UP001165740"/>
    </source>
</evidence>
<dbReference type="Proteomes" id="UP001165740">
    <property type="component" value="Chromosome 12"/>
</dbReference>
<protein>
    <submittedName>
        <fullName evidence="4">Uncharacterized protein LOC129922037</fullName>
    </submittedName>
</protein>
<evidence type="ECO:0000256" key="1">
    <source>
        <dbReference type="SAM" id="MobiDB-lite"/>
    </source>
</evidence>